<evidence type="ECO:0000313" key="3">
    <source>
        <dbReference type="Proteomes" id="UP000008181"/>
    </source>
</evidence>
<evidence type="ECO:0000313" key="2">
    <source>
        <dbReference type="EMBL" id="AEO63242.1"/>
    </source>
</evidence>
<name>G2QQN2_THETT</name>
<feature type="region of interest" description="Disordered" evidence="1">
    <location>
        <begin position="269"/>
        <end position="303"/>
    </location>
</feature>
<feature type="region of interest" description="Disordered" evidence="1">
    <location>
        <begin position="214"/>
        <end position="245"/>
    </location>
</feature>
<dbReference type="AlphaFoldDB" id="G2QQN2"/>
<feature type="compositionally biased region" description="Basic residues" evidence="1">
    <location>
        <begin position="11"/>
        <end position="30"/>
    </location>
</feature>
<sequence>MARSPDTASARKVRRRPSFFRFLRSRRGRGRSQQEEGEQQQFPRTPPPSPPPKPAAAFHPHPSSHPSSLPHSHSHPRPAFNPFAPATTPRPPTSFSFSQPVNHDAATTTATANHGAHAPVKPEAPSRHLHQHQHHPHTTYKLFPPLPPPPTNLASAPRHRPDHHRGGDDAGTNADADDFNNRPDKQAVDNAAAAREAAYIILASCEAGALQREKAKKEGKRREEGHNEGGEAAEQRERGRGTGTGTREVERIEQAITGLGAMMAAGQRAARAPPPPPTLRAPGGGEVGGDGAGDGAGGTTDLDDRLRRLRGRGRHRPRYQIGLAAAQRRLELERHYLESGDAFPMAYFDLWEGRVPDWLEVDPMGEFWEGEGEDGLRGDGQENGKGEEISRGDGEVEHGVGAGEPGKRVTASDGDGAGAGREERLLSLRRRAMRSLRSLSSFWKSKRSEDEDGGGLGLGSLRGSGVESEGILGTLRRTLTRESLAGLFGQREKTTELGSGATVSPVSTFSLPSPVVHPAVSDVPGSVSAAIRVATNVPSEEETTPDGPYSNMVADGESWFDDMGGTATRDKGKGVDVPVNLGALAAKHDRLRGRFGELNAPLLGAASEGSDKSLVIVPSNSMDSDRPASCEL</sequence>
<organism evidence="2 3">
    <name type="scientific">Thermothielavioides terrestris (strain ATCC 38088 / NRRL 8126)</name>
    <name type="common">Thielavia terrestris</name>
    <dbReference type="NCBI Taxonomy" id="578455"/>
    <lineage>
        <taxon>Eukaryota</taxon>
        <taxon>Fungi</taxon>
        <taxon>Dikarya</taxon>
        <taxon>Ascomycota</taxon>
        <taxon>Pezizomycotina</taxon>
        <taxon>Sordariomycetes</taxon>
        <taxon>Sordariomycetidae</taxon>
        <taxon>Sordariales</taxon>
        <taxon>Chaetomiaceae</taxon>
        <taxon>Thermothielavioides</taxon>
        <taxon>Thermothielavioides terrestris</taxon>
    </lineage>
</organism>
<dbReference type="RefSeq" id="XP_003649578.1">
    <property type="nucleotide sequence ID" value="XM_003649530.1"/>
</dbReference>
<feature type="compositionally biased region" description="Low complexity" evidence="1">
    <location>
        <begin position="55"/>
        <end position="98"/>
    </location>
</feature>
<evidence type="ECO:0000256" key="1">
    <source>
        <dbReference type="SAM" id="MobiDB-lite"/>
    </source>
</evidence>
<feature type="compositionally biased region" description="Gly residues" evidence="1">
    <location>
        <begin position="282"/>
        <end position="298"/>
    </location>
</feature>
<proteinExistence type="predicted"/>
<dbReference type="EMBL" id="CP003009">
    <property type="protein sequence ID" value="AEO63242.1"/>
    <property type="molecule type" value="Genomic_DNA"/>
</dbReference>
<accession>G2QQN2</accession>
<feature type="region of interest" description="Disordered" evidence="1">
    <location>
        <begin position="369"/>
        <end position="420"/>
    </location>
</feature>
<feature type="compositionally biased region" description="Basic and acidic residues" evidence="1">
    <location>
        <begin position="214"/>
        <end position="240"/>
    </location>
</feature>
<feature type="compositionally biased region" description="Basic and acidic residues" evidence="1">
    <location>
        <begin position="374"/>
        <end position="398"/>
    </location>
</feature>
<feature type="compositionally biased region" description="Pro residues" evidence="1">
    <location>
        <begin position="44"/>
        <end position="54"/>
    </location>
</feature>
<dbReference type="GeneID" id="11519097"/>
<gene>
    <name evidence="2" type="ORF">THITE_2125784</name>
</gene>
<feature type="region of interest" description="Disordered" evidence="1">
    <location>
        <begin position="1"/>
        <end position="184"/>
    </location>
</feature>
<dbReference type="HOGENOM" id="CLU_432911_0_0_1"/>
<dbReference type="KEGG" id="ttt:THITE_2125784"/>
<keyword evidence="3" id="KW-1185">Reference proteome</keyword>
<reference evidence="2 3" key="1">
    <citation type="journal article" date="2011" name="Nat. Biotechnol.">
        <title>Comparative genomic analysis of the thermophilic biomass-degrading fungi Myceliophthora thermophila and Thielavia terrestris.</title>
        <authorList>
            <person name="Berka R.M."/>
            <person name="Grigoriev I.V."/>
            <person name="Otillar R."/>
            <person name="Salamov A."/>
            <person name="Grimwood J."/>
            <person name="Reid I."/>
            <person name="Ishmael N."/>
            <person name="John T."/>
            <person name="Darmond C."/>
            <person name="Moisan M.-C."/>
            <person name="Henrissat B."/>
            <person name="Coutinho P.M."/>
            <person name="Lombard V."/>
            <person name="Natvig D.O."/>
            <person name="Lindquist E."/>
            <person name="Schmutz J."/>
            <person name="Lucas S."/>
            <person name="Harris P."/>
            <person name="Powlowski J."/>
            <person name="Bellemare A."/>
            <person name="Taylor D."/>
            <person name="Butler G."/>
            <person name="de Vries R.P."/>
            <person name="Allijn I.E."/>
            <person name="van den Brink J."/>
            <person name="Ushinsky S."/>
            <person name="Storms R."/>
            <person name="Powell A.J."/>
            <person name="Paulsen I.T."/>
            <person name="Elbourne L.D.H."/>
            <person name="Baker S.E."/>
            <person name="Magnuson J."/>
            <person name="LaBoissiere S."/>
            <person name="Clutterbuck A.J."/>
            <person name="Martinez D."/>
            <person name="Wogulis M."/>
            <person name="de Leon A.L."/>
            <person name="Rey M.W."/>
            <person name="Tsang A."/>
        </authorList>
    </citation>
    <scope>NUCLEOTIDE SEQUENCE [LARGE SCALE GENOMIC DNA]</scope>
    <source>
        <strain evidence="3">ATCC 38088 / NRRL 8126</strain>
    </source>
</reference>
<feature type="compositionally biased region" description="Basic residues" evidence="1">
    <location>
        <begin position="127"/>
        <end position="138"/>
    </location>
</feature>
<dbReference type="Proteomes" id="UP000008181">
    <property type="component" value="Chromosome 1"/>
</dbReference>
<protein>
    <submittedName>
        <fullName evidence="2">Uncharacterized protein</fullName>
    </submittedName>
</protein>